<accession>A0AAE0WFE7</accession>
<reference evidence="2" key="2">
    <citation type="journal article" date="2021" name="Genome Biol. Evol.">
        <title>Developing a high-quality reference genome for a parasitic bivalve with doubly uniparental inheritance (Bivalvia: Unionida).</title>
        <authorList>
            <person name="Smith C.H."/>
        </authorList>
    </citation>
    <scope>NUCLEOTIDE SEQUENCE</scope>
    <source>
        <strain evidence="2">CHS0354</strain>
        <tissue evidence="2">Mantle</tissue>
    </source>
</reference>
<sequence>MAPSSSTATQERITSIAKAIVSCTCNHYCLYTEEESIQGAVQDSSAYCPTDHSGRKGPPLFFFNYNGHSFRPTKALFRPTTYTYVAAGVLVYNVDLAGQKQRSTTTPSTSIAIQKRNNESSRSKRNN</sequence>
<name>A0AAE0WFE7_9BIVA</name>
<feature type="region of interest" description="Disordered" evidence="1">
    <location>
        <begin position="99"/>
        <end position="127"/>
    </location>
</feature>
<gene>
    <name evidence="2" type="ORF">CHS0354_015710</name>
</gene>
<dbReference type="Proteomes" id="UP001195483">
    <property type="component" value="Unassembled WGS sequence"/>
</dbReference>
<protein>
    <submittedName>
        <fullName evidence="2">Uncharacterized protein</fullName>
    </submittedName>
</protein>
<dbReference type="EMBL" id="JAEAOA010000980">
    <property type="protein sequence ID" value="KAK3611297.1"/>
    <property type="molecule type" value="Genomic_DNA"/>
</dbReference>
<feature type="compositionally biased region" description="Basic and acidic residues" evidence="1">
    <location>
        <begin position="116"/>
        <end position="127"/>
    </location>
</feature>
<proteinExistence type="predicted"/>
<comment type="caution">
    <text evidence="2">The sequence shown here is derived from an EMBL/GenBank/DDBJ whole genome shotgun (WGS) entry which is preliminary data.</text>
</comment>
<evidence type="ECO:0000256" key="1">
    <source>
        <dbReference type="SAM" id="MobiDB-lite"/>
    </source>
</evidence>
<feature type="compositionally biased region" description="Polar residues" evidence="1">
    <location>
        <begin position="100"/>
        <end position="112"/>
    </location>
</feature>
<evidence type="ECO:0000313" key="3">
    <source>
        <dbReference type="Proteomes" id="UP001195483"/>
    </source>
</evidence>
<reference evidence="2" key="1">
    <citation type="journal article" date="2021" name="Genome Biol. Evol.">
        <title>A High-Quality Reference Genome for a Parasitic Bivalve with Doubly Uniparental Inheritance (Bivalvia: Unionida).</title>
        <authorList>
            <person name="Smith C.H."/>
        </authorList>
    </citation>
    <scope>NUCLEOTIDE SEQUENCE</scope>
    <source>
        <strain evidence="2">CHS0354</strain>
    </source>
</reference>
<dbReference type="AlphaFoldDB" id="A0AAE0WFE7"/>
<reference evidence="2" key="3">
    <citation type="submission" date="2023-05" db="EMBL/GenBank/DDBJ databases">
        <authorList>
            <person name="Smith C.H."/>
        </authorList>
    </citation>
    <scope>NUCLEOTIDE SEQUENCE</scope>
    <source>
        <strain evidence="2">CHS0354</strain>
        <tissue evidence="2">Mantle</tissue>
    </source>
</reference>
<evidence type="ECO:0000313" key="2">
    <source>
        <dbReference type="EMBL" id="KAK3611297.1"/>
    </source>
</evidence>
<organism evidence="2 3">
    <name type="scientific">Potamilus streckersoni</name>
    <dbReference type="NCBI Taxonomy" id="2493646"/>
    <lineage>
        <taxon>Eukaryota</taxon>
        <taxon>Metazoa</taxon>
        <taxon>Spiralia</taxon>
        <taxon>Lophotrochozoa</taxon>
        <taxon>Mollusca</taxon>
        <taxon>Bivalvia</taxon>
        <taxon>Autobranchia</taxon>
        <taxon>Heteroconchia</taxon>
        <taxon>Palaeoheterodonta</taxon>
        <taxon>Unionida</taxon>
        <taxon>Unionoidea</taxon>
        <taxon>Unionidae</taxon>
        <taxon>Ambleminae</taxon>
        <taxon>Lampsilini</taxon>
        <taxon>Potamilus</taxon>
    </lineage>
</organism>
<keyword evidence="3" id="KW-1185">Reference proteome</keyword>